<protein>
    <recommendedName>
        <fullName evidence="4">2-dehydropantoate 2-reductase</fullName>
        <ecNumber evidence="4">1.1.1.169</ecNumber>
    </recommendedName>
    <alternativeName>
        <fullName evidence="4">Ketopantoate reductase</fullName>
    </alternativeName>
</protein>
<dbReference type="GO" id="GO:0005737">
    <property type="term" value="C:cytoplasm"/>
    <property type="evidence" value="ECO:0007669"/>
    <property type="project" value="TreeGrafter"/>
</dbReference>
<evidence type="ECO:0000256" key="2">
    <source>
        <dbReference type="ARBA" id="ARBA00022857"/>
    </source>
</evidence>
<dbReference type="PANTHER" id="PTHR21708:SF26">
    <property type="entry name" value="2-DEHYDROPANTOATE 2-REDUCTASE"/>
    <property type="match status" value="1"/>
</dbReference>
<dbReference type="EC" id="1.1.1.169" evidence="4"/>
<dbReference type="InterPro" id="IPR008927">
    <property type="entry name" value="6-PGluconate_DH-like_C_sf"/>
</dbReference>
<dbReference type="InterPro" id="IPR013332">
    <property type="entry name" value="KPR_N"/>
</dbReference>
<keyword evidence="8" id="KW-1185">Reference proteome</keyword>
<comment type="function">
    <text evidence="4">Catalyzes the NADPH-dependent reduction of ketopantoate into pantoic acid.</text>
</comment>
<dbReference type="PANTHER" id="PTHR21708">
    <property type="entry name" value="PROBABLE 2-DEHYDROPANTOATE 2-REDUCTASE"/>
    <property type="match status" value="1"/>
</dbReference>
<dbReference type="InterPro" id="IPR036291">
    <property type="entry name" value="NAD(P)-bd_dom_sf"/>
</dbReference>
<accession>A0A559JIG8</accession>
<dbReference type="InterPro" id="IPR051402">
    <property type="entry name" value="KPR-Related"/>
</dbReference>
<evidence type="ECO:0000256" key="1">
    <source>
        <dbReference type="ARBA" id="ARBA00007870"/>
    </source>
</evidence>
<dbReference type="GO" id="GO:0015940">
    <property type="term" value="P:pantothenate biosynthetic process"/>
    <property type="evidence" value="ECO:0007669"/>
    <property type="project" value="UniProtKB-UniPathway"/>
</dbReference>
<evidence type="ECO:0000313" key="7">
    <source>
        <dbReference type="EMBL" id="TVX99668.1"/>
    </source>
</evidence>
<organism evidence="7 8">
    <name type="scientific">Cohnella terricola</name>
    <dbReference type="NCBI Taxonomy" id="1289167"/>
    <lineage>
        <taxon>Bacteria</taxon>
        <taxon>Bacillati</taxon>
        <taxon>Bacillota</taxon>
        <taxon>Bacilli</taxon>
        <taxon>Bacillales</taxon>
        <taxon>Paenibacillaceae</taxon>
        <taxon>Cohnella</taxon>
    </lineage>
</organism>
<dbReference type="InterPro" id="IPR003710">
    <property type="entry name" value="ApbA"/>
</dbReference>
<sequence length="312" mass="34146">MKILVVGAGAVGGYAAARLLEAGLDVTLLVREGRKRQIAANGLVVLSPSGDYVGHPPLLVAGETGGPFDLAVIASKAYGLPLLLDQLKPYLHSRTAILPLLNGMKHMEQIAEALPGQPLLGGVARIEATLEEDGSIRHLTAMHRYTYGRYRANLTDTEYEIVHQTLSGVSLFSERADIEQDLWEKYAFISVMSGLTTLFQATVGEIRDSEPGLETFRRAFEETERVVRAAGGRLSEGYTNKQMAIVEGMSSASTTSMLRDMTQGLPTESEHIHGYLIELARRHGCPVSLFEVIRQRLAIYETRRSALADRPV</sequence>
<proteinExistence type="inferred from homology"/>
<keyword evidence="4" id="KW-0566">Pantothenate biosynthesis</keyword>
<reference evidence="7 8" key="1">
    <citation type="submission" date="2019-07" db="EMBL/GenBank/DDBJ databases">
        <authorList>
            <person name="Kim J."/>
        </authorList>
    </citation>
    <scope>NUCLEOTIDE SEQUENCE [LARGE SCALE GENOMIC DNA]</scope>
    <source>
        <strain evidence="7 8">G13</strain>
    </source>
</reference>
<evidence type="ECO:0000259" key="5">
    <source>
        <dbReference type="Pfam" id="PF02558"/>
    </source>
</evidence>
<evidence type="ECO:0000256" key="4">
    <source>
        <dbReference type="RuleBase" id="RU362068"/>
    </source>
</evidence>
<dbReference type="NCBIfam" id="TIGR00745">
    <property type="entry name" value="apbA_panE"/>
    <property type="match status" value="1"/>
</dbReference>
<dbReference type="SUPFAM" id="SSF51735">
    <property type="entry name" value="NAD(P)-binding Rossmann-fold domains"/>
    <property type="match status" value="1"/>
</dbReference>
<feature type="domain" description="Ketopantoate reductase N-terminal" evidence="5">
    <location>
        <begin position="3"/>
        <end position="150"/>
    </location>
</feature>
<dbReference type="EMBL" id="VNJJ01000006">
    <property type="protein sequence ID" value="TVX99668.1"/>
    <property type="molecule type" value="Genomic_DNA"/>
</dbReference>
<dbReference type="Gene3D" id="3.40.50.720">
    <property type="entry name" value="NAD(P)-binding Rossmann-like Domain"/>
    <property type="match status" value="1"/>
</dbReference>
<keyword evidence="2 4" id="KW-0521">NADP</keyword>
<evidence type="ECO:0000313" key="8">
    <source>
        <dbReference type="Proteomes" id="UP000316330"/>
    </source>
</evidence>
<dbReference type="SUPFAM" id="SSF48179">
    <property type="entry name" value="6-phosphogluconate dehydrogenase C-terminal domain-like"/>
    <property type="match status" value="1"/>
</dbReference>
<name>A0A559JIG8_9BACL</name>
<dbReference type="OrthoDB" id="9793586at2"/>
<dbReference type="UniPathway" id="UPA00028">
    <property type="reaction ID" value="UER00004"/>
</dbReference>
<dbReference type="RefSeq" id="WP_144701665.1">
    <property type="nucleotide sequence ID" value="NZ_VNJJ01000006.1"/>
</dbReference>
<dbReference type="AlphaFoldDB" id="A0A559JIG8"/>
<dbReference type="FunFam" id="1.10.1040.10:FF:000017">
    <property type="entry name" value="2-dehydropantoate 2-reductase"/>
    <property type="match status" value="1"/>
</dbReference>
<keyword evidence="3 4" id="KW-0560">Oxidoreductase</keyword>
<comment type="similarity">
    <text evidence="1 4">Belongs to the ketopantoate reductase family.</text>
</comment>
<comment type="catalytic activity">
    <reaction evidence="4">
        <text>(R)-pantoate + NADP(+) = 2-dehydropantoate + NADPH + H(+)</text>
        <dbReference type="Rhea" id="RHEA:16233"/>
        <dbReference type="ChEBI" id="CHEBI:11561"/>
        <dbReference type="ChEBI" id="CHEBI:15378"/>
        <dbReference type="ChEBI" id="CHEBI:15980"/>
        <dbReference type="ChEBI" id="CHEBI:57783"/>
        <dbReference type="ChEBI" id="CHEBI:58349"/>
        <dbReference type="EC" id="1.1.1.169"/>
    </reaction>
</comment>
<dbReference type="InterPro" id="IPR013328">
    <property type="entry name" value="6PGD_dom2"/>
</dbReference>
<comment type="caution">
    <text evidence="7">The sequence shown here is derived from an EMBL/GenBank/DDBJ whole genome shotgun (WGS) entry which is preliminary data.</text>
</comment>
<gene>
    <name evidence="7" type="ORF">FPZ45_11960</name>
</gene>
<dbReference type="GO" id="GO:0008677">
    <property type="term" value="F:2-dehydropantoate 2-reductase activity"/>
    <property type="evidence" value="ECO:0007669"/>
    <property type="project" value="UniProtKB-EC"/>
</dbReference>
<dbReference type="InterPro" id="IPR013752">
    <property type="entry name" value="KPA_reductase"/>
</dbReference>
<dbReference type="Gene3D" id="1.10.1040.10">
    <property type="entry name" value="N-(1-d-carboxylethyl)-l-norvaline Dehydrogenase, domain 2"/>
    <property type="match status" value="1"/>
</dbReference>
<dbReference type="Proteomes" id="UP000316330">
    <property type="component" value="Unassembled WGS sequence"/>
</dbReference>
<dbReference type="Pfam" id="PF08546">
    <property type="entry name" value="ApbA_C"/>
    <property type="match status" value="1"/>
</dbReference>
<evidence type="ECO:0000256" key="3">
    <source>
        <dbReference type="ARBA" id="ARBA00023002"/>
    </source>
</evidence>
<evidence type="ECO:0000259" key="6">
    <source>
        <dbReference type="Pfam" id="PF08546"/>
    </source>
</evidence>
<comment type="pathway">
    <text evidence="4">Cofactor biosynthesis; (R)-pantothenate biosynthesis; (R)-pantoate from 3-methyl-2-oxobutanoate: step 2/2.</text>
</comment>
<feature type="domain" description="Ketopantoate reductase C-terminal" evidence="6">
    <location>
        <begin position="177"/>
        <end position="297"/>
    </location>
</feature>
<dbReference type="Pfam" id="PF02558">
    <property type="entry name" value="ApbA"/>
    <property type="match status" value="1"/>
</dbReference>